<feature type="region of interest" description="Disordered" evidence="1">
    <location>
        <begin position="84"/>
        <end position="103"/>
    </location>
</feature>
<proteinExistence type="predicted"/>
<dbReference type="EMBL" id="UGVC01000002">
    <property type="protein sequence ID" value="SUD98792.1"/>
    <property type="molecule type" value="Genomic_DNA"/>
</dbReference>
<sequence length="103" mass="11653">MSDIKSLEQKRQEALDKANRLKQQIDKKVNGQKFVLGGMLMAIAEAEPDRIPQILADIDKYVTRKADIKRLEGFKQDLATNVPEEENNTLSGQIRPLTDGINF</sequence>
<evidence type="ECO:0000313" key="2">
    <source>
        <dbReference type="EMBL" id="SUD98792.1"/>
    </source>
</evidence>
<name>A0A379LPI8_9GAMM</name>
<organism evidence="2 3">
    <name type="scientific">Psychrobacter phenylpyruvicus</name>
    <dbReference type="NCBI Taxonomy" id="29432"/>
    <lineage>
        <taxon>Bacteria</taxon>
        <taxon>Pseudomonadati</taxon>
        <taxon>Pseudomonadota</taxon>
        <taxon>Gammaproteobacteria</taxon>
        <taxon>Moraxellales</taxon>
        <taxon>Moraxellaceae</taxon>
        <taxon>Psychrobacter</taxon>
    </lineage>
</organism>
<dbReference type="Proteomes" id="UP000254123">
    <property type="component" value="Unassembled WGS sequence"/>
</dbReference>
<evidence type="ECO:0000313" key="3">
    <source>
        <dbReference type="Proteomes" id="UP000254123"/>
    </source>
</evidence>
<gene>
    <name evidence="2" type="ORF">NCTC10526_02771</name>
</gene>
<evidence type="ECO:0000256" key="1">
    <source>
        <dbReference type="SAM" id="MobiDB-lite"/>
    </source>
</evidence>
<protein>
    <recommendedName>
        <fullName evidence="4">Mobilization protein</fullName>
    </recommendedName>
</protein>
<dbReference type="RefSeq" id="WP_063226697.1">
    <property type="nucleotide sequence ID" value="NZ_CAJHAQ010000004.1"/>
</dbReference>
<reference evidence="2 3" key="1">
    <citation type="submission" date="2018-06" db="EMBL/GenBank/DDBJ databases">
        <authorList>
            <consortium name="Pathogen Informatics"/>
            <person name="Doyle S."/>
        </authorList>
    </citation>
    <scope>NUCLEOTIDE SEQUENCE [LARGE SCALE GENOMIC DNA]</scope>
    <source>
        <strain evidence="2 3">NCTC10526</strain>
    </source>
</reference>
<keyword evidence="3" id="KW-1185">Reference proteome</keyword>
<evidence type="ECO:0008006" key="4">
    <source>
        <dbReference type="Google" id="ProtNLM"/>
    </source>
</evidence>
<dbReference type="AlphaFoldDB" id="A0A379LPI8"/>
<accession>A0A379LPI8</accession>